<dbReference type="EMBL" id="CAUJNA010002580">
    <property type="protein sequence ID" value="CAJ1393546.1"/>
    <property type="molecule type" value="Genomic_DNA"/>
</dbReference>
<organism evidence="1 2">
    <name type="scientific">Effrenium voratum</name>
    <dbReference type="NCBI Taxonomy" id="2562239"/>
    <lineage>
        <taxon>Eukaryota</taxon>
        <taxon>Sar</taxon>
        <taxon>Alveolata</taxon>
        <taxon>Dinophyceae</taxon>
        <taxon>Suessiales</taxon>
        <taxon>Symbiodiniaceae</taxon>
        <taxon>Effrenium</taxon>
    </lineage>
</organism>
<dbReference type="Proteomes" id="UP001178507">
    <property type="component" value="Unassembled WGS sequence"/>
</dbReference>
<protein>
    <submittedName>
        <fullName evidence="1">Uncharacterized protein</fullName>
    </submittedName>
</protein>
<gene>
    <name evidence="1" type="ORF">EVOR1521_LOCUS18385</name>
</gene>
<dbReference type="AlphaFoldDB" id="A0AA36N7R4"/>
<sequence>MVKSRRVYVVTSNPERVPEFQRLLGLYGIEVRHANPYGYPTRRKGPSALRPLASKLLAEQSELSWTKSVMYEQVLLLCRGTLDHADAVGRSLVDGELVTVSAALTVWCNKQSDTATDVPELDEFVYRHEMDARIDLSKRQANKVGVFNWDDVVVDVYSGLSYHEKKVMGFKVSPRDMILSRYLQDHIHYRRRRLCRHNHLETARAVDFGDGSRALEFFGKNPYLFSENVKEHGLSSVFASVVNSGVFLRAAITRREFIYWLPGLNAGIPLVPKDDAIHEATFQAHDLAHFLVPDLLFTGQDSPLHRRLYIVYRMLSEATTLVFADMVFVEALNRSGVSYDWGKRKIWPLFRATGLDPFEPKEAQHFLRVFRRLMEANVAYCLLGDDSKYRQLLAEGGEEGEPAVLRDFKDKYMPFFVEDFQWTAKNYACMSAKPGEMARWWQLASPIRKAIGQEPAFMMVCANLEVCGPGATGLLTIQEFAQRIQASEAGGTELVWAALEEIWATRLAPVFLEPQELNPDPRQLLFASFGRYMMGQCVLLARFNFVPESQSCHQEILQALQDAKGCLEEQQMLKLRRRFEAHVDLLLLRQLISQDDAVTFKEVCPLFDPCFASYDEPLSQYQQLQLVSSEILGAPAPAGCAKGQPLQDGVPAKLQRQRSQAGKGTRLRWVPKQKC</sequence>
<name>A0AA36N7R4_9DINO</name>
<reference evidence="1" key="1">
    <citation type="submission" date="2023-08" db="EMBL/GenBank/DDBJ databases">
        <authorList>
            <person name="Chen Y."/>
            <person name="Shah S."/>
            <person name="Dougan E. K."/>
            <person name="Thang M."/>
            <person name="Chan C."/>
        </authorList>
    </citation>
    <scope>NUCLEOTIDE SEQUENCE</scope>
</reference>
<accession>A0AA36N7R4</accession>
<evidence type="ECO:0000313" key="1">
    <source>
        <dbReference type="EMBL" id="CAJ1393546.1"/>
    </source>
</evidence>
<comment type="caution">
    <text evidence="1">The sequence shown here is derived from an EMBL/GenBank/DDBJ whole genome shotgun (WGS) entry which is preliminary data.</text>
</comment>
<evidence type="ECO:0000313" key="2">
    <source>
        <dbReference type="Proteomes" id="UP001178507"/>
    </source>
</evidence>
<proteinExistence type="predicted"/>
<keyword evidence="2" id="KW-1185">Reference proteome</keyword>